<dbReference type="HOGENOM" id="CLU_005116_0_0_1"/>
<feature type="compositionally biased region" description="Polar residues" evidence="9">
    <location>
        <begin position="986"/>
        <end position="997"/>
    </location>
</feature>
<protein>
    <recommendedName>
        <fullName evidence="8">Fanconi-associated nuclease</fullName>
        <ecNumber evidence="8">3.1.4.1</ecNumber>
    </recommendedName>
</protein>
<keyword evidence="8" id="KW-0234">DNA repair</keyword>
<dbReference type="Proteomes" id="UP000027073">
    <property type="component" value="Unassembled WGS sequence"/>
</dbReference>
<dbReference type="GO" id="GO:0005634">
    <property type="term" value="C:nucleus"/>
    <property type="evidence" value="ECO:0007669"/>
    <property type="project" value="UniProtKB-SubCell"/>
</dbReference>
<comment type="cofactor">
    <cofactor evidence="8">
        <name>Mg(2+)</name>
        <dbReference type="ChEBI" id="CHEBI:18420"/>
    </cofactor>
    <cofactor evidence="8">
        <name>Mn(2+)</name>
        <dbReference type="ChEBI" id="CHEBI:29035"/>
    </cofactor>
</comment>
<feature type="compositionally biased region" description="Basic residues" evidence="9">
    <location>
        <begin position="976"/>
        <end position="985"/>
    </location>
</feature>
<dbReference type="GO" id="GO:0070336">
    <property type="term" value="F:flap-structured DNA binding"/>
    <property type="evidence" value="ECO:0007669"/>
    <property type="project" value="TreeGrafter"/>
</dbReference>
<keyword evidence="4 8" id="KW-0479">Metal-binding</keyword>
<feature type="region of interest" description="Disordered" evidence="9">
    <location>
        <begin position="197"/>
        <end position="219"/>
    </location>
</feature>
<sequence>MLLVTNRAATRLNLKPSPTNPEPTNLRQFAKGSLNMDVDEDIQENDPLDEVNLERIEAVLDEIDDKCRSENQEERRPSVYLRIFEEMINIVNEYEYCLLSEEEWDVIGKFSHISYNSRFLLARLALRKPGQWYSVPKLQNLKKEVGEGLVEAIDELTYTKPSFDTSSPEVEMDIEPDIKQEPEPDCIDLTLDSDEDFAPVSSSETRTTTTTPSSSLPNAPGHDYSYFCQNEKVMTLLEMLNCLKVEQLKAVAKEMKVKVGKLTKAEIIALLINRSSKQSTIPFESSPVKKPNNSSHLRQSTLGFIITSKHPKPPPLRQNKLPFKPIKPPSQELVLRGLALKQLTKCVRLNPDIFDLLMRINIIAFRSTELPKSIALPALLTAFKKRTYTRYAFKRTTGVWADRDDFLDYYKALQIHARIESLIDQQVPLPSSPSTNKPPPATPNPAKALATPAKSPAKSPVASSSRKKLDDEIDSDYEEEILDSSRQARGKQVKELFVQEIYPKWRVLLTLRNAKDLVEPKDDDEPPRIGLERFESGYVYTRMVSKATESFGPLKDYKLEYRIIEELLNQKVWLRGKRAKWYERRAILISRYMWDIFDDIVKEDGLSRTREGVVEALNDEDTVLVYRPSLFRRLERLEKQLHIPEAERSKCEGQLSKPKVVELEALRVRTRNGNKFLFDANGQHIPHTEDKDKENSVIPATPAKRTYHQMTLTDMPQSARSRGLGALITPSPSCSQTSPSKTKNPVAKWVGKSVWVGRGGDEVNVETRALQYYERQGFKGFHSETSILTTLFALLFWDIIFWDVPGAFETPYQTEPLDLRDEIFYYARKDIVDVRLKEIRGGWAKDIIEKHDKMHREKKTWCVGMSWDLCECSDLIEIAECLGGTALAGICRLFCEDYSGRSSGVPDLIVWNPTTKECKLVEVKGPGDTERENQKLWMDALLNVGVGVELCRVYESGKPPNGKDRSKATLKTAPHSGKRVSRAKRNSVTASSCKQATDQDTSIVIDSDARVRPLVADNKVDGWDEDEEDDELPVHSSLQLPISTPISPDSLRKRVVFDCVELPDSPRKKCRLSP</sequence>
<keyword evidence="8" id="KW-0539">Nucleus</keyword>
<accession>A0A067NY63</accession>
<dbReference type="Pfam" id="PF08774">
    <property type="entry name" value="VRR_NUC"/>
    <property type="match status" value="1"/>
</dbReference>
<dbReference type="EC" id="3.1.4.1" evidence="8"/>
<keyword evidence="6 8" id="KW-0460">Magnesium</keyword>
<dbReference type="STRING" id="1137138.A0A067NY63"/>
<keyword evidence="5 8" id="KW-0378">Hydrolase</keyword>
<evidence type="ECO:0000256" key="2">
    <source>
        <dbReference type="ARBA" id="ARBA00005533"/>
    </source>
</evidence>
<feature type="region of interest" description="Disordered" evidence="9">
    <location>
        <begin position="957"/>
        <end position="997"/>
    </location>
</feature>
<dbReference type="GO" id="GO:0008409">
    <property type="term" value="F:5'-3' exonuclease activity"/>
    <property type="evidence" value="ECO:0007669"/>
    <property type="project" value="TreeGrafter"/>
</dbReference>
<dbReference type="PANTHER" id="PTHR15749">
    <property type="entry name" value="FANCONI-ASSOCIATED NUCLEASE 1"/>
    <property type="match status" value="1"/>
</dbReference>
<gene>
    <name evidence="11" type="ORF">PLEOSDRAFT_1110363</name>
</gene>
<dbReference type="GO" id="GO:0004528">
    <property type="term" value="F:phosphodiesterase I activity"/>
    <property type="evidence" value="ECO:0007669"/>
    <property type="project" value="UniProtKB-EC"/>
</dbReference>
<evidence type="ECO:0000256" key="9">
    <source>
        <dbReference type="SAM" id="MobiDB-lite"/>
    </source>
</evidence>
<comment type="similarity">
    <text evidence="2 8">Belongs to the FAN1 family.</text>
</comment>
<dbReference type="VEuPathDB" id="FungiDB:PLEOSDRAFT_1110363"/>
<dbReference type="GO" id="GO:0046872">
    <property type="term" value="F:metal ion binding"/>
    <property type="evidence" value="ECO:0007669"/>
    <property type="project" value="UniProtKB-KW"/>
</dbReference>
<evidence type="ECO:0000256" key="7">
    <source>
        <dbReference type="ARBA" id="ARBA00023211"/>
    </source>
</evidence>
<dbReference type="EMBL" id="KL198004">
    <property type="protein sequence ID" value="KDQ33018.1"/>
    <property type="molecule type" value="Genomic_DNA"/>
</dbReference>
<dbReference type="Gene3D" id="3.40.1350.10">
    <property type="match status" value="1"/>
</dbReference>
<dbReference type="GO" id="GO:0036297">
    <property type="term" value="P:interstrand cross-link repair"/>
    <property type="evidence" value="ECO:0007669"/>
    <property type="project" value="InterPro"/>
</dbReference>
<dbReference type="InterPro" id="IPR049132">
    <property type="entry name" value="FAN1-like_euk"/>
</dbReference>
<proteinExistence type="inferred from homology"/>
<feature type="compositionally biased region" description="Polar residues" evidence="9">
    <location>
        <begin position="1036"/>
        <end position="1047"/>
    </location>
</feature>
<dbReference type="SMART" id="SM00990">
    <property type="entry name" value="VRR_NUC"/>
    <property type="match status" value="1"/>
</dbReference>
<dbReference type="CDD" id="cd22326">
    <property type="entry name" value="FAN1-like"/>
    <property type="match status" value="1"/>
</dbReference>
<dbReference type="GO" id="GO:0017108">
    <property type="term" value="F:5'-flap endonuclease activity"/>
    <property type="evidence" value="ECO:0007669"/>
    <property type="project" value="TreeGrafter"/>
</dbReference>
<evidence type="ECO:0000313" key="11">
    <source>
        <dbReference type="EMBL" id="KDQ33018.1"/>
    </source>
</evidence>
<evidence type="ECO:0000256" key="8">
    <source>
        <dbReference type="RuleBase" id="RU365033"/>
    </source>
</evidence>
<reference evidence="12" key="1">
    <citation type="journal article" date="2014" name="Proc. Natl. Acad. Sci. U.S.A.">
        <title>Extensive sampling of basidiomycete genomes demonstrates inadequacy of the white-rot/brown-rot paradigm for wood decay fungi.</title>
        <authorList>
            <person name="Riley R."/>
            <person name="Salamov A.A."/>
            <person name="Brown D.W."/>
            <person name="Nagy L.G."/>
            <person name="Floudas D."/>
            <person name="Held B.W."/>
            <person name="Levasseur A."/>
            <person name="Lombard V."/>
            <person name="Morin E."/>
            <person name="Otillar R."/>
            <person name="Lindquist E.A."/>
            <person name="Sun H."/>
            <person name="LaButti K.M."/>
            <person name="Schmutz J."/>
            <person name="Jabbour D."/>
            <person name="Luo H."/>
            <person name="Baker S.E."/>
            <person name="Pisabarro A.G."/>
            <person name="Walton J.D."/>
            <person name="Blanchette R.A."/>
            <person name="Henrissat B."/>
            <person name="Martin F."/>
            <person name="Cullen D."/>
            <person name="Hibbett D.S."/>
            <person name="Grigoriev I.V."/>
        </authorList>
    </citation>
    <scope>NUCLEOTIDE SEQUENCE [LARGE SCALE GENOMIC DNA]</scope>
    <source>
        <strain evidence="12">PC15</strain>
    </source>
</reference>
<dbReference type="FunCoup" id="A0A067NY63">
    <property type="interactions" value="310"/>
</dbReference>
<feature type="region of interest" description="Disordered" evidence="9">
    <location>
        <begin position="1019"/>
        <end position="1047"/>
    </location>
</feature>
<feature type="compositionally biased region" description="Low complexity" evidence="9">
    <location>
        <begin position="201"/>
        <end position="215"/>
    </location>
</feature>
<feature type="region of interest" description="Disordered" evidence="9">
    <location>
        <begin position="427"/>
        <end position="472"/>
    </location>
</feature>
<evidence type="ECO:0000256" key="6">
    <source>
        <dbReference type="ARBA" id="ARBA00022842"/>
    </source>
</evidence>
<comment type="subcellular location">
    <subcellularLocation>
        <location evidence="8">Nucleus</location>
    </subcellularLocation>
</comment>
<comment type="catalytic activity">
    <reaction evidence="1 8">
        <text>Hydrolytically removes 5'-nucleotides successively from the 3'-hydroxy termini of 3'-hydroxy-terminated oligonucleotides.</text>
        <dbReference type="EC" id="3.1.4.1"/>
    </reaction>
</comment>
<evidence type="ECO:0000259" key="10">
    <source>
        <dbReference type="SMART" id="SM00990"/>
    </source>
</evidence>
<dbReference type="InterPro" id="IPR033315">
    <property type="entry name" value="Fan1-like"/>
</dbReference>
<keyword evidence="8" id="KW-0227">DNA damage</keyword>
<feature type="compositionally biased region" description="Low complexity" evidence="9">
    <location>
        <begin position="444"/>
        <end position="464"/>
    </location>
</feature>
<dbReference type="InterPro" id="IPR011856">
    <property type="entry name" value="tRNA_endonuc-like_dom_sf"/>
</dbReference>
<evidence type="ECO:0000256" key="3">
    <source>
        <dbReference type="ARBA" id="ARBA00022722"/>
    </source>
</evidence>
<dbReference type="Pfam" id="PF21170">
    <property type="entry name" value="FAN1_TPR"/>
    <property type="match status" value="1"/>
</dbReference>
<dbReference type="InterPro" id="IPR014883">
    <property type="entry name" value="VRR_NUC"/>
</dbReference>
<dbReference type="PANTHER" id="PTHR15749:SF4">
    <property type="entry name" value="FANCONI-ASSOCIATED NUCLEASE 1"/>
    <property type="match status" value="1"/>
</dbReference>
<dbReference type="InterPro" id="IPR049126">
    <property type="entry name" value="FAN1-like_TPR"/>
</dbReference>
<evidence type="ECO:0000256" key="5">
    <source>
        <dbReference type="ARBA" id="ARBA00022801"/>
    </source>
</evidence>
<name>A0A067NY63_PLEO1</name>
<dbReference type="OrthoDB" id="76364at2759"/>
<feature type="domain" description="VRR-NUC" evidence="10">
    <location>
        <begin position="839"/>
        <end position="955"/>
    </location>
</feature>
<evidence type="ECO:0000256" key="4">
    <source>
        <dbReference type="ARBA" id="ARBA00022723"/>
    </source>
</evidence>
<dbReference type="InParanoid" id="A0A067NY63"/>
<keyword evidence="3 8" id="KW-0540">Nuclease</keyword>
<comment type="function">
    <text evidence="8">Nuclease required for the repair of DNA interstrand cross-links (ICL). Acts as a 5'-3' exonuclease that anchors at a cut end of DNA and cleaves DNA successively at every third nucleotide, allowing to excise an ICL from one strand through flanking incisions.</text>
</comment>
<evidence type="ECO:0000313" key="12">
    <source>
        <dbReference type="Proteomes" id="UP000027073"/>
    </source>
</evidence>
<keyword evidence="7 8" id="KW-0464">Manganese</keyword>
<evidence type="ECO:0000256" key="1">
    <source>
        <dbReference type="ARBA" id="ARBA00000983"/>
    </source>
</evidence>
<organism evidence="11 12">
    <name type="scientific">Pleurotus ostreatus (strain PC15)</name>
    <name type="common">Oyster mushroom</name>
    <dbReference type="NCBI Taxonomy" id="1137138"/>
    <lineage>
        <taxon>Eukaryota</taxon>
        <taxon>Fungi</taxon>
        <taxon>Dikarya</taxon>
        <taxon>Basidiomycota</taxon>
        <taxon>Agaricomycotina</taxon>
        <taxon>Agaricomycetes</taxon>
        <taxon>Agaricomycetidae</taxon>
        <taxon>Agaricales</taxon>
        <taxon>Pleurotineae</taxon>
        <taxon>Pleurotaceae</taxon>
        <taxon>Pleurotus</taxon>
    </lineage>
</organism>
<dbReference type="AlphaFoldDB" id="A0A067NY63"/>